<dbReference type="EMBL" id="CAAALY010266481">
    <property type="protein sequence ID" value="VEL40792.1"/>
    <property type="molecule type" value="Genomic_DNA"/>
</dbReference>
<keyword evidence="1" id="KW-1133">Transmembrane helix</keyword>
<evidence type="ECO:0000256" key="1">
    <source>
        <dbReference type="SAM" id="Phobius"/>
    </source>
</evidence>
<sequence length="305" mass="34590">MAGEEQIRARQSAGLEFRASCVQMRPLQSKQSHGPNSVDGPEARNRVRMENFHNNLKFSLRWASLSIFIEAYSHTPLYMKYVSDLALIYALSGSPSYLVKFVSSLRFNSFNPSLLHLLLVQQLFSMICLAFAGTIRMHGIRLLATTSSGAVKLETREIDLDLTNRVIFHNHNQLNIMSASHSQPNQMHSSNGNTRLQQLSSSAIPNEINFRKTCHRSDTTTITSRASLNQRHNYGFLHRPTNLKLSSFLPDEQEAFRLQGLASEHSTSDCVEERPLAPQPRPLFLYATISNFIIELGHLDKVRFF</sequence>
<dbReference type="Proteomes" id="UP000784294">
    <property type="component" value="Unassembled WGS sequence"/>
</dbReference>
<name>A0A448XN75_9PLAT</name>
<dbReference type="AlphaFoldDB" id="A0A448XN75"/>
<accession>A0A448XN75</accession>
<evidence type="ECO:0000313" key="3">
    <source>
        <dbReference type="Proteomes" id="UP000784294"/>
    </source>
</evidence>
<protein>
    <submittedName>
        <fullName evidence="2">Uncharacterized protein</fullName>
    </submittedName>
</protein>
<comment type="caution">
    <text evidence="2">The sequence shown here is derived from an EMBL/GenBank/DDBJ whole genome shotgun (WGS) entry which is preliminary data.</text>
</comment>
<feature type="transmembrane region" description="Helical" evidence="1">
    <location>
        <begin position="114"/>
        <end position="135"/>
    </location>
</feature>
<keyword evidence="1" id="KW-0472">Membrane</keyword>
<gene>
    <name evidence="2" type="ORF">PXEA_LOCUS34232</name>
</gene>
<evidence type="ECO:0000313" key="2">
    <source>
        <dbReference type="EMBL" id="VEL40792.1"/>
    </source>
</evidence>
<reference evidence="2" key="1">
    <citation type="submission" date="2018-11" db="EMBL/GenBank/DDBJ databases">
        <authorList>
            <consortium name="Pathogen Informatics"/>
        </authorList>
    </citation>
    <scope>NUCLEOTIDE SEQUENCE</scope>
</reference>
<proteinExistence type="predicted"/>
<keyword evidence="3" id="KW-1185">Reference proteome</keyword>
<keyword evidence="1" id="KW-0812">Transmembrane</keyword>
<organism evidence="2 3">
    <name type="scientific">Protopolystoma xenopodis</name>
    <dbReference type="NCBI Taxonomy" id="117903"/>
    <lineage>
        <taxon>Eukaryota</taxon>
        <taxon>Metazoa</taxon>
        <taxon>Spiralia</taxon>
        <taxon>Lophotrochozoa</taxon>
        <taxon>Platyhelminthes</taxon>
        <taxon>Monogenea</taxon>
        <taxon>Polyopisthocotylea</taxon>
        <taxon>Polystomatidea</taxon>
        <taxon>Polystomatidae</taxon>
        <taxon>Protopolystoma</taxon>
    </lineage>
</organism>